<evidence type="ECO:0000256" key="3">
    <source>
        <dbReference type="ARBA" id="ARBA00022676"/>
    </source>
</evidence>
<keyword evidence="4" id="KW-0808">Transferase</keyword>
<evidence type="ECO:0000256" key="1">
    <source>
        <dbReference type="ARBA" id="ARBA00004651"/>
    </source>
</evidence>
<accession>A0ABT3L9P2</accession>
<dbReference type="Pfam" id="PF13231">
    <property type="entry name" value="PMT_2"/>
    <property type="match status" value="1"/>
</dbReference>
<keyword evidence="11" id="KW-1185">Reference proteome</keyword>
<keyword evidence="5 8" id="KW-0812">Transmembrane</keyword>
<keyword evidence="3" id="KW-0328">Glycosyltransferase</keyword>
<gene>
    <name evidence="10" type="ORF">K4A83_18340</name>
</gene>
<evidence type="ECO:0000256" key="2">
    <source>
        <dbReference type="ARBA" id="ARBA00022475"/>
    </source>
</evidence>
<reference evidence="10 11" key="1">
    <citation type="submission" date="2021-08" db="EMBL/GenBank/DDBJ databases">
        <title>Draft genome sequence of Spirulina subsalsa with high tolerance to salinity and hype-accumulation of phycocyanin.</title>
        <authorList>
            <person name="Pei H."/>
            <person name="Jiang L."/>
        </authorList>
    </citation>
    <scope>NUCLEOTIDE SEQUENCE [LARGE SCALE GENOMIC DNA]</scope>
    <source>
        <strain evidence="10 11">FACHB-351</strain>
    </source>
</reference>
<dbReference type="RefSeq" id="WP_265266119.1">
    <property type="nucleotide sequence ID" value="NZ_JAIHOM010000117.1"/>
</dbReference>
<keyword evidence="2" id="KW-1003">Cell membrane</keyword>
<evidence type="ECO:0000256" key="8">
    <source>
        <dbReference type="SAM" id="Phobius"/>
    </source>
</evidence>
<protein>
    <submittedName>
        <fullName evidence="10">Glycosyltransferase family 39 protein</fullName>
    </submittedName>
</protein>
<feature type="transmembrane region" description="Helical" evidence="8">
    <location>
        <begin position="167"/>
        <end position="199"/>
    </location>
</feature>
<name>A0ABT3L9P2_9CYAN</name>
<dbReference type="InterPro" id="IPR050297">
    <property type="entry name" value="LipidA_mod_glycosyltrf_83"/>
</dbReference>
<evidence type="ECO:0000259" key="9">
    <source>
        <dbReference type="Pfam" id="PF13231"/>
    </source>
</evidence>
<comment type="caution">
    <text evidence="10">The sequence shown here is derived from an EMBL/GenBank/DDBJ whole genome shotgun (WGS) entry which is preliminary data.</text>
</comment>
<feature type="transmembrane region" description="Helical" evidence="8">
    <location>
        <begin position="141"/>
        <end position="160"/>
    </location>
</feature>
<evidence type="ECO:0000256" key="6">
    <source>
        <dbReference type="ARBA" id="ARBA00022989"/>
    </source>
</evidence>
<comment type="subcellular location">
    <subcellularLocation>
        <location evidence="1">Cell membrane</location>
        <topology evidence="1">Multi-pass membrane protein</topology>
    </subcellularLocation>
</comment>
<feature type="domain" description="Glycosyltransferase RgtA/B/C/D-like" evidence="9">
    <location>
        <begin position="68"/>
        <end position="208"/>
    </location>
</feature>
<feature type="transmembrane region" description="Helical" evidence="8">
    <location>
        <begin position="14"/>
        <end position="35"/>
    </location>
</feature>
<feature type="transmembrane region" description="Helical" evidence="8">
    <location>
        <begin position="83"/>
        <end position="105"/>
    </location>
</feature>
<proteinExistence type="predicted"/>
<dbReference type="PANTHER" id="PTHR33908">
    <property type="entry name" value="MANNOSYLTRANSFERASE YKCB-RELATED"/>
    <property type="match status" value="1"/>
</dbReference>
<evidence type="ECO:0000313" key="11">
    <source>
        <dbReference type="Proteomes" id="UP001526426"/>
    </source>
</evidence>
<feature type="transmembrane region" description="Helical" evidence="8">
    <location>
        <begin position="117"/>
        <end position="135"/>
    </location>
</feature>
<evidence type="ECO:0000256" key="4">
    <source>
        <dbReference type="ARBA" id="ARBA00022679"/>
    </source>
</evidence>
<dbReference type="Proteomes" id="UP001526426">
    <property type="component" value="Unassembled WGS sequence"/>
</dbReference>
<keyword evidence="6 8" id="KW-1133">Transmembrane helix</keyword>
<evidence type="ECO:0000313" key="10">
    <source>
        <dbReference type="EMBL" id="MCW6038216.1"/>
    </source>
</evidence>
<feature type="transmembrane region" description="Helical" evidence="8">
    <location>
        <begin position="219"/>
        <end position="244"/>
    </location>
</feature>
<feature type="transmembrane region" description="Helical" evidence="8">
    <location>
        <begin position="373"/>
        <end position="394"/>
    </location>
</feature>
<dbReference type="EMBL" id="JAIHOM010000117">
    <property type="protein sequence ID" value="MCW6038216.1"/>
    <property type="molecule type" value="Genomic_DNA"/>
</dbReference>
<dbReference type="InterPro" id="IPR038731">
    <property type="entry name" value="RgtA/B/C-like"/>
</dbReference>
<evidence type="ECO:0000256" key="5">
    <source>
        <dbReference type="ARBA" id="ARBA00022692"/>
    </source>
</evidence>
<keyword evidence="7 8" id="KW-0472">Membrane</keyword>
<evidence type="ECO:0000256" key="7">
    <source>
        <dbReference type="ARBA" id="ARBA00023136"/>
    </source>
</evidence>
<organism evidence="10 11">
    <name type="scientific">Spirulina subsalsa FACHB-351</name>
    <dbReference type="NCBI Taxonomy" id="234711"/>
    <lineage>
        <taxon>Bacteria</taxon>
        <taxon>Bacillati</taxon>
        <taxon>Cyanobacteriota</taxon>
        <taxon>Cyanophyceae</taxon>
        <taxon>Spirulinales</taxon>
        <taxon>Spirulinaceae</taxon>
        <taxon>Spirulina</taxon>
    </lineage>
</organism>
<sequence length="510" mass="59972">MLTTIEKFIYHHRFLIFHGLLPLTFFLFTFAFMPIREVFQFDTDEGQEMIKTLLYQQGFSLYSEIWSDQPPLFTLILDQWLKIWGNSILAARCLILCFATFLIWTFAQLLRLTVGNLYALLGAFFLAISCNFFRLSVSVMIGLPALAFALLSIYSLFEYLEQEKKRYWLVFSGLFFGISLQLKMFTILLLPLILTYLLLFSLRQKPQSLNTQNWATSKIWMILCPISLFLLALTLIYILPFLVIPQLSLQQVFQQHIDTDLKSVFARENSILDTLVMYLQELDYTLLAALTIPSLLRVKNLEIKQFPLFWLILATVMLLNHKPIWYHHAQLISIPLTWLAVMSIKSALETLEKYPISLAIKQRKYRQIIPRNLAVYFLIFSLAVIPVKLTITYLNNQSLLRASQQENTILQDLIKTYPNTQWLFTDIPMYAVYAHWQVPPEIATLSRKRVASDEFTREYLDQLILKYQPEQVLMARFPEVLSYFKQSPIIDYYEVKRYEGATHYLRQNLR</sequence>
<dbReference type="PANTHER" id="PTHR33908:SF11">
    <property type="entry name" value="MEMBRANE PROTEIN"/>
    <property type="match status" value="1"/>
</dbReference>